<keyword evidence="3" id="KW-0560">Oxidoreductase</keyword>
<dbReference type="RefSeq" id="WP_146854332.1">
    <property type="nucleotide sequence ID" value="NZ_BKAG01000049.1"/>
</dbReference>
<keyword evidence="2" id="KW-0288">FMN</keyword>
<dbReference type="InterPro" id="IPR050172">
    <property type="entry name" value="SsuD_RutA_monooxygenase"/>
</dbReference>
<dbReference type="GO" id="GO:0046306">
    <property type="term" value="P:alkanesulfonate catabolic process"/>
    <property type="evidence" value="ECO:0007669"/>
    <property type="project" value="TreeGrafter"/>
</dbReference>
<dbReference type="SUPFAM" id="SSF51679">
    <property type="entry name" value="Bacterial luciferase-like"/>
    <property type="match status" value="1"/>
</dbReference>
<dbReference type="Proteomes" id="UP000321577">
    <property type="component" value="Unassembled WGS sequence"/>
</dbReference>
<protein>
    <submittedName>
        <fullName evidence="6">Alkanesulfonate monooxygenase</fullName>
    </submittedName>
</protein>
<reference evidence="6 7" key="1">
    <citation type="submission" date="2019-07" db="EMBL/GenBank/DDBJ databases">
        <title>Whole genome shotgun sequence of Brevifollis gellanilyticus NBRC 108608.</title>
        <authorList>
            <person name="Hosoyama A."/>
            <person name="Uohara A."/>
            <person name="Ohji S."/>
            <person name="Ichikawa N."/>
        </authorList>
    </citation>
    <scope>NUCLEOTIDE SEQUENCE [LARGE SCALE GENOMIC DNA]</scope>
    <source>
        <strain evidence="6 7">NBRC 108608</strain>
    </source>
</reference>
<accession>A0A512MFC3</accession>
<dbReference type="InterPro" id="IPR011251">
    <property type="entry name" value="Luciferase-like_dom"/>
</dbReference>
<proteinExistence type="predicted"/>
<dbReference type="CDD" id="cd01094">
    <property type="entry name" value="Alkanesulfonate_monoxygenase"/>
    <property type="match status" value="1"/>
</dbReference>
<dbReference type="Gene3D" id="3.20.20.30">
    <property type="entry name" value="Luciferase-like domain"/>
    <property type="match status" value="1"/>
</dbReference>
<keyword evidence="1" id="KW-0285">Flavoprotein</keyword>
<dbReference type="OrthoDB" id="9814695at2"/>
<evidence type="ECO:0000313" key="7">
    <source>
        <dbReference type="Proteomes" id="UP000321577"/>
    </source>
</evidence>
<dbReference type="Pfam" id="PF00296">
    <property type="entry name" value="Bac_luciferase"/>
    <property type="match status" value="1"/>
</dbReference>
<evidence type="ECO:0000259" key="5">
    <source>
        <dbReference type="Pfam" id="PF00296"/>
    </source>
</evidence>
<evidence type="ECO:0000256" key="2">
    <source>
        <dbReference type="ARBA" id="ARBA00022643"/>
    </source>
</evidence>
<dbReference type="AlphaFoldDB" id="A0A512MFC3"/>
<dbReference type="GO" id="GO:0008726">
    <property type="term" value="F:alkanesulfonate monooxygenase activity"/>
    <property type="evidence" value="ECO:0007669"/>
    <property type="project" value="TreeGrafter"/>
</dbReference>
<evidence type="ECO:0000313" key="6">
    <source>
        <dbReference type="EMBL" id="GEP45435.1"/>
    </source>
</evidence>
<evidence type="ECO:0000256" key="4">
    <source>
        <dbReference type="ARBA" id="ARBA00023033"/>
    </source>
</evidence>
<keyword evidence="7" id="KW-1185">Reference proteome</keyword>
<dbReference type="EMBL" id="BKAG01000049">
    <property type="protein sequence ID" value="GEP45435.1"/>
    <property type="molecule type" value="Genomic_DNA"/>
</dbReference>
<organism evidence="6 7">
    <name type="scientific">Brevifollis gellanilyticus</name>
    <dbReference type="NCBI Taxonomy" id="748831"/>
    <lineage>
        <taxon>Bacteria</taxon>
        <taxon>Pseudomonadati</taxon>
        <taxon>Verrucomicrobiota</taxon>
        <taxon>Verrucomicrobiia</taxon>
        <taxon>Verrucomicrobiales</taxon>
        <taxon>Verrucomicrobiaceae</taxon>
    </lineage>
</organism>
<evidence type="ECO:0000256" key="1">
    <source>
        <dbReference type="ARBA" id="ARBA00022630"/>
    </source>
</evidence>
<feature type="domain" description="Luciferase-like" evidence="5">
    <location>
        <begin position="40"/>
        <end position="334"/>
    </location>
</feature>
<sequence>MPPPIPVRTIDRQCEVAWFSALCGDDYEYLGVPDGTLRSNYEHCGEIVRRADAHGYQNILLPSGWIVGQDALAFASAMAPKTQQINQLVALRMGEVWPPMLARALATVDHIAKGRLCINIISSDMPGLKESNEVRYERSSEIIQILQGLWRTDGPFEWKGKYYQFSLPNTEAAKPYQQNGGPLMYFGGISPLAQDLCAKHCDVFLMWPETEDRIAETMRSMSEKAAAYGRTIDFGFRAHVIVRETEAEARAAADKLISKLDAEKGAEIKARSMDSQSAGVKRQDELREQSKDLYIEPHLWSGIGLARSGCASAIVGDPEQVLAKLHRYMDMGMRAFILSGYPHLEECDLFAKHVLPRLPTCRLNEVQGRLVPHPVTPLTTAPRY</sequence>
<dbReference type="InterPro" id="IPR036661">
    <property type="entry name" value="Luciferase-like_sf"/>
</dbReference>
<dbReference type="PANTHER" id="PTHR42847:SF4">
    <property type="entry name" value="ALKANESULFONATE MONOOXYGENASE-RELATED"/>
    <property type="match status" value="1"/>
</dbReference>
<comment type="caution">
    <text evidence="6">The sequence shown here is derived from an EMBL/GenBank/DDBJ whole genome shotgun (WGS) entry which is preliminary data.</text>
</comment>
<gene>
    <name evidence="6" type="ORF">BGE01nite_47260</name>
</gene>
<evidence type="ECO:0000256" key="3">
    <source>
        <dbReference type="ARBA" id="ARBA00023002"/>
    </source>
</evidence>
<keyword evidence="4 6" id="KW-0503">Monooxygenase</keyword>
<name>A0A512MFC3_9BACT</name>
<dbReference type="PANTHER" id="PTHR42847">
    <property type="entry name" value="ALKANESULFONATE MONOOXYGENASE"/>
    <property type="match status" value="1"/>
</dbReference>